<comment type="caution">
    <text evidence="2">The sequence shown here is derived from an EMBL/GenBank/DDBJ whole genome shotgun (WGS) entry which is preliminary data.</text>
</comment>
<feature type="region of interest" description="Disordered" evidence="1">
    <location>
        <begin position="1"/>
        <end position="33"/>
    </location>
</feature>
<evidence type="ECO:0000256" key="1">
    <source>
        <dbReference type="SAM" id="MobiDB-lite"/>
    </source>
</evidence>
<sequence>MYSPNSIASPSPIRCEREQIARVASRSDSPPAK</sequence>
<reference evidence="3" key="1">
    <citation type="submission" date="2015-03" db="EMBL/GenBank/DDBJ databases">
        <authorList>
            <consortium name="Pathogen Informatics"/>
        </authorList>
    </citation>
    <scope>NUCLEOTIDE SEQUENCE [LARGE SCALE GENOMIC DNA]</scope>
    <source>
        <strain evidence="3">N09902308</strain>
    </source>
</reference>
<accession>A0A916LF95</accession>
<dbReference type="EMBL" id="CSBK01002555">
    <property type="protein sequence ID" value="COZ95129.1"/>
    <property type="molecule type" value="Genomic_DNA"/>
</dbReference>
<evidence type="ECO:0000313" key="3">
    <source>
        <dbReference type="Proteomes" id="UP000039021"/>
    </source>
</evidence>
<proteinExistence type="predicted"/>
<name>A0A916LF95_MYCTX</name>
<organism evidence="2 3">
    <name type="scientific">Mycobacterium tuberculosis</name>
    <dbReference type="NCBI Taxonomy" id="1773"/>
    <lineage>
        <taxon>Bacteria</taxon>
        <taxon>Bacillati</taxon>
        <taxon>Actinomycetota</taxon>
        <taxon>Actinomycetes</taxon>
        <taxon>Mycobacteriales</taxon>
        <taxon>Mycobacteriaceae</taxon>
        <taxon>Mycobacterium</taxon>
        <taxon>Mycobacterium tuberculosis complex</taxon>
    </lineage>
</organism>
<evidence type="ECO:0000313" key="2">
    <source>
        <dbReference type="EMBL" id="COZ95129.1"/>
    </source>
</evidence>
<dbReference type="Proteomes" id="UP000039021">
    <property type="component" value="Unassembled WGS sequence"/>
</dbReference>
<gene>
    <name evidence="2" type="ORF">ERS007739_04274</name>
</gene>
<dbReference type="AlphaFoldDB" id="A0A916LF95"/>
<protein>
    <submittedName>
        <fullName evidence="2">Uncharacterized protein</fullName>
    </submittedName>
</protein>